<dbReference type="Pfam" id="PF10536">
    <property type="entry name" value="PMD"/>
    <property type="match status" value="1"/>
</dbReference>
<sequence length="1063" mass="116559">MAAGEHPLVEQSTVPVVSDAADAASKPSIRPALFLRPRAGDDAAPPAPPGDTGPVPARPHGIEVEFGGWTRVPRRWPEWVDKLRRRYEPLWRAAGILGGILASTRRVRRHHHERVLLQLAAFWFGATGTFVFPWGEATLTLEDVTALTSLPLLGGPVRAPVSDSLEKDVAAIEAVRAVLHWSKKKKAGYSAWVKRFVERAPEAEAPPSAAGGADGDGDARDLVEHGAFLSMWLSLFVLSGPAFDVVRREVLPLVARLARGESVALAPAALATIYHDLSALKRRITSGKKNEPFVVSAPMHILQLWVWEHFTQLSPEPAASSAPGDHDMPRAARWHEVGKRLSSKDVHAVFMSPKEFKWRPYGNRSLFGLQPEMSGFPVRLQDIATSEALLSLARCLHACELVGMNCIQQYSPHRVARQLGFDQDIPGTVPCASSGWEKAWETYNIDAESSAFIFPNHKPVVTVQYAKWWKPYSSACSSAIANTAKMKEGHDFVSPMKRKMEAVLAGNPGKKLRLHVATATQGRPPNIPARINVCPFQSSGSHAAIRRAAAAPGLVLRACPPHLRFRAMSATGMPQPAPDAADDPLDHISLSERLNYITKMPKQPNTQCLVKGGEQERTVESVKIFIPKSPSVGPNKAVLHKVIEQAFPDAVPSSAIIVDESSWGFVTEKPQAKCLQQSKDEDLNTANGENSSRTEYCDVVLLNVVQGAVSTGRSEAIGARTEVDMLSTHEDILVISDDDECDKSSSKGHEVSAMHLKSHMSGAKMSLIGERNEDTKLVDARNDEQDSQVSKKVTKQGNFGDIVEISDDELDEETSKKAGMFVEATSKEDVLGTMRLKSPEMEPTGTILQECNEEKQMVRETNDEQDNGVMKEGTVQNSYDHQLASVQDDTTPRRQPDVLTHPATVQTNDGLLQGPTKEMDTCIFTGDIGNIDKVPNENGGSLNFIEKGNEDILVADQESEHPMEHSAGTSINKSGNSERFSSRLLDGNTKLVSQEVCTKTLYYLSRFDRMKDAWKKDANTLPRRAVGTMEMIQKASAIRQAEMAELKKKINTLKEEIRALEAA</sequence>
<comment type="caution">
    <text evidence="4">The sequence shown here is derived from an EMBL/GenBank/DDBJ whole genome shotgun (WGS) entry which is preliminary data.</text>
</comment>
<dbReference type="PANTHER" id="PTHR46033">
    <property type="entry name" value="PROTEIN MAIN-LIKE 2"/>
    <property type="match status" value="1"/>
</dbReference>
<dbReference type="GO" id="GO:0010073">
    <property type="term" value="P:meristem maintenance"/>
    <property type="evidence" value="ECO:0007669"/>
    <property type="project" value="InterPro"/>
</dbReference>
<name>A0A811MFT1_9POAL</name>
<evidence type="ECO:0000259" key="3">
    <source>
        <dbReference type="Pfam" id="PF10536"/>
    </source>
</evidence>
<evidence type="ECO:0000313" key="4">
    <source>
        <dbReference type="EMBL" id="CAD6205642.1"/>
    </source>
</evidence>
<proteinExistence type="predicted"/>
<feature type="domain" description="Aminotransferase-like plant mobile" evidence="3">
    <location>
        <begin position="96"/>
        <end position="470"/>
    </location>
</feature>
<evidence type="ECO:0000313" key="5">
    <source>
        <dbReference type="Proteomes" id="UP000604825"/>
    </source>
</evidence>
<evidence type="ECO:0000256" key="1">
    <source>
        <dbReference type="SAM" id="Coils"/>
    </source>
</evidence>
<keyword evidence="1" id="KW-0175">Coiled coil</keyword>
<dbReference type="InterPro" id="IPR019557">
    <property type="entry name" value="AminoTfrase-like_pln_mobile"/>
</dbReference>
<reference evidence="4" key="1">
    <citation type="submission" date="2020-10" db="EMBL/GenBank/DDBJ databases">
        <authorList>
            <person name="Han B."/>
            <person name="Lu T."/>
            <person name="Zhao Q."/>
            <person name="Huang X."/>
            <person name="Zhao Y."/>
        </authorList>
    </citation>
    <scope>NUCLEOTIDE SEQUENCE</scope>
</reference>
<feature type="region of interest" description="Disordered" evidence="2">
    <location>
        <begin position="1"/>
        <end position="59"/>
    </location>
</feature>
<dbReference type="EMBL" id="CAJGYO010000001">
    <property type="protein sequence ID" value="CAD6205642.1"/>
    <property type="molecule type" value="Genomic_DNA"/>
</dbReference>
<gene>
    <name evidence="4" type="ORF">NCGR_LOCUS3466</name>
</gene>
<dbReference type="InterPro" id="IPR044824">
    <property type="entry name" value="MAIN-like"/>
</dbReference>
<organism evidence="4 5">
    <name type="scientific">Miscanthus lutarioriparius</name>
    <dbReference type="NCBI Taxonomy" id="422564"/>
    <lineage>
        <taxon>Eukaryota</taxon>
        <taxon>Viridiplantae</taxon>
        <taxon>Streptophyta</taxon>
        <taxon>Embryophyta</taxon>
        <taxon>Tracheophyta</taxon>
        <taxon>Spermatophyta</taxon>
        <taxon>Magnoliopsida</taxon>
        <taxon>Liliopsida</taxon>
        <taxon>Poales</taxon>
        <taxon>Poaceae</taxon>
        <taxon>PACMAD clade</taxon>
        <taxon>Panicoideae</taxon>
        <taxon>Andropogonodae</taxon>
        <taxon>Andropogoneae</taxon>
        <taxon>Saccharinae</taxon>
        <taxon>Miscanthus</taxon>
    </lineage>
</organism>
<dbReference type="OrthoDB" id="1572276at2759"/>
<dbReference type="AlphaFoldDB" id="A0A811MFT1"/>
<feature type="compositionally biased region" description="Low complexity" evidence="2">
    <location>
        <begin position="16"/>
        <end position="25"/>
    </location>
</feature>
<dbReference type="Proteomes" id="UP000604825">
    <property type="component" value="Unassembled WGS sequence"/>
</dbReference>
<evidence type="ECO:0000256" key="2">
    <source>
        <dbReference type="SAM" id="MobiDB-lite"/>
    </source>
</evidence>
<keyword evidence="5" id="KW-1185">Reference proteome</keyword>
<protein>
    <recommendedName>
        <fullName evidence="3">Aminotransferase-like plant mobile domain-containing protein</fullName>
    </recommendedName>
</protein>
<feature type="coiled-coil region" evidence="1">
    <location>
        <begin position="1036"/>
        <end position="1063"/>
    </location>
</feature>
<dbReference type="PANTHER" id="PTHR46033:SF32">
    <property type="entry name" value="EXPRESSED PROTEIN"/>
    <property type="match status" value="1"/>
</dbReference>
<accession>A0A811MFT1</accession>